<comment type="similarity">
    <text evidence="2 9">Belongs to the V-ATPase 116 kDa subunit family.</text>
</comment>
<evidence type="ECO:0000256" key="3">
    <source>
        <dbReference type="ARBA" id="ARBA00022448"/>
    </source>
</evidence>
<keyword evidence="7 9" id="KW-0406">Ion transport</keyword>
<keyword evidence="12" id="KW-1185">Reference proteome</keyword>
<sequence>MKEEAIYRSADMTYVQLYIPVEIVREVVCLLGKLGNIMFRDLNSDLSAFQRGYVARLRRLEDVGRSVEYMRRVADKHYEETSRYMPQLFDDEDEEEQENELVDMDMESNMGADETHRASRNAQGIDSPMMSHGSTQSDAHRNLNLHNLTSPSKRVNPHALFPQLLRSLELHSMDTINDIIHEITEFESRVKQLDDSLASLKSKLNALIEKRHIVFECSRFIKFNPGILGRVSRQESNNHGNASVDLDVTDFAALPDDISENMSDLSFDIDNEEDATHNNDDDDLIMLEQGFHNKFMVAGAIRRDRIEVLNRILWRLLRGNLFFQNFPIESPIMENEERVEKDCFLIFTHGDTLSAKIKRVVDSLDGTMISLDQVSQQTIQELNDKIDDLHQVIESTERTLHTELLLINDQLPVWHAMVRRETYIYATLNLFRQESQGLVSEGWIPSSDLQSLKDTLKDYSDSIGSEYTTVVSVVITNRSPPTFHRTNKFTQAFQSIVDAYGIATYKEINPGLATVVTFPFMFAIMFGDAGHGFIVLLIALYLVMNERKFDNMKREEMFDMAYTGRYVLLLMGAYSIYTGFMYNDIFSRSMTLFSSGWEWPSTFKKGESIEAKKVGTYPFGLDWSWHGTENNLIFTNSYKMKLSILMGFIHMSYSYMFSYINYRHKKSRVDIIGNFIPGLIFMQSIFGYLSWAIVFKWSKDWIKDGKPAPGLLDMLINMFLSPGTITDQLYPGQAVLQTILLLAALVCVPWLLLYKPLTLRKQNANGEIEYGNLHQPSDDEVLHSESLMDNEVIITDFDTDDNVSHQFNFGDVMIHQVIHTIEFCLNCISHTASYLRLWALSLAHAQLSTVLWNMTIANSFSSKNSGSPLAVCTVVFLFAFWFVLTVAVLVLMEGTSAMLHALRLHWVEAMSKFFEGDGYPYEPFSFDLLSE</sequence>
<keyword evidence="6 9" id="KW-1133">Transmembrane helix</keyword>
<dbReference type="InterPro" id="IPR026028">
    <property type="entry name" value="V-type_ATPase_116kDa_su_euka"/>
</dbReference>
<reference evidence="11 12" key="1">
    <citation type="submission" date="2024-05" db="EMBL/GenBank/DDBJ databases">
        <title>Long read based assembly of the Candida bracarensis genome reveals expanded adhesin content.</title>
        <authorList>
            <person name="Marcet-Houben M."/>
            <person name="Ksiezopolska E."/>
            <person name="Gabaldon T."/>
        </authorList>
    </citation>
    <scope>NUCLEOTIDE SEQUENCE [LARGE SCALE GENOMIC DNA]</scope>
    <source>
        <strain evidence="11 12">CBM6</strain>
    </source>
</reference>
<evidence type="ECO:0000313" key="12">
    <source>
        <dbReference type="Proteomes" id="UP001623330"/>
    </source>
</evidence>
<dbReference type="InterPro" id="IPR002490">
    <property type="entry name" value="V-ATPase_116kDa_su"/>
</dbReference>
<evidence type="ECO:0000256" key="10">
    <source>
        <dbReference type="SAM" id="Coils"/>
    </source>
</evidence>
<evidence type="ECO:0000256" key="1">
    <source>
        <dbReference type="ARBA" id="ARBA00004141"/>
    </source>
</evidence>
<comment type="caution">
    <text evidence="11">The sequence shown here is derived from an EMBL/GenBank/DDBJ whole genome shotgun (WGS) entry which is preliminary data.</text>
</comment>
<feature type="transmembrane region" description="Helical" evidence="9">
    <location>
        <begin position="642"/>
        <end position="660"/>
    </location>
</feature>
<protein>
    <recommendedName>
        <fullName evidence="9">V-type proton ATPase subunit a</fullName>
    </recommendedName>
</protein>
<comment type="subcellular location">
    <subcellularLocation>
        <location evidence="1">Membrane</location>
        <topology evidence="1">Multi-pass membrane protein</topology>
    </subcellularLocation>
</comment>
<feature type="transmembrane region" description="Helical" evidence="9">
    <location>
        <begin position="734"/>
        <end position="753"/>
    </location>
</feature>
<evidence type="ECO:0000256" key="9">
    <source>
        <dbReference type="RuleBase" id="RU361189"/>
    </source>
</evidence>
<dbReference type="PANTHER" id="PTHR11629:SF59">
    <property type="entry name" value="V-TYPE PROTON ATPASE SUBUNIT A, GOLGI ISOFORM"/>
    <property type="match status" value="1"/>
</dbReference>
<gene>
    <name evidence="11" type="ORF">RNJ44_04692</name>
</gene>
<dbReference type="Proteomes" id="UP001623330">
    <property type="component" value="Unassembled WGS sequence"/>
</dbReference>
<feature type="transmembrane region" description="Helical" evidence="9">
    <location>
        <begin position="868"/>
        <end position="892"/>
    </location>
</feature>
<evidence type="ECO:0000256" key="8">
    <source>
        <dbReference type="ARBA" id="ARBA00023136"/>
    </source>
</evidence>
<comment type="function">
    <text evidence="9">Essential component of the vacuolar proton pump (V-ATPase), a multimeric enzyme that catalyzes the translocation of protons across the membranes. Required for assembly and activity of the V-ATPase.</text>
</comment>
<dbReference type="Pfam" id="PF01496">
    <property type="entry name" value="V_ATPase_I"/>
    <property type="match status" value="2"/>
</dbReference>
<evidence type="ECO:0000256" key="5">
    <source>
        <dbReference type="ARBA" id="ARBA00022781"/>
    </source>
</evidence>
<keyword evidence="8 9" id="KW-0472">Membrane</keyword>
<feature type="coiled-coil region" evidence="10">
    <location>
        <begin position="183"/>
        <end position="210"/>
    </location>
</feature>
<evidence type="ECO:0000256" key="7">
    <source>
        <dbReference type="ARBA" id="ARBA00023065"/>
    </source>
</evidence>
<evidence type="ECO:0000256" key="6">
    <source>
        <dbReference type="ARBA" id="ARBA00022989"/>
    </source>
</evidence>
<proteinExistence type="inferred from homology"/>
<keyword evidence="4 9" id="KW-0812">Transmembrane</keyword>
<keyword evidence="5 9" id="KW-0375">Hydrogen ion transport</keyword>
<keyword evidence="3 9" id="KW-0813">Transport</keyword>
<dbReference type="PANTHER" id="PTHR11629">
    <property type="entry name" value="VACUOLAR PROTON ATPASES"/>
    <property type="match status" value="1"/>
</dbReference>
<feature type="transmembrane region" description="Helical" evidence="9">
    <location>
        <begin position="564"/>
        <end position="582"/>
    </location>
</feature>
<keyword evidence="10" id="KW-0175">Coiled coil</keyword>
<accession>A0ABR4NVS7</accession>
<feature type="transmembrane region" description="Helical" evidence="9">
    <location>
        <begin position="672"/>
        <end position="694"/>
    </location>
</feature>
<dbReference type="PIRSF" id="PIRSF001293">
    <property type="entry name" value="ATP6V0A1"/>
    <property type="match status" value="1"/>
</dbReference>
<dbReference type="EMBL" id="JBEVYD010000005">
    <property type="protein sequence ID" value="KAL3232776.1"/>
    <property type="molecule type" value="Genomic_DNA"/>
</dbReference>
<evidence type="ECO:0000256" key="2">
    <source>
        <dbReference type="ARBA" id="ARBA00009904"/>
    </source>
</evidence>
<organism evidence="11 12">
    <name type="scientific">Nakaseomyces bracarensis</name>
    <dbReference type="NCBI Taxonomy" id="273131"/>
    <lineage>
        <taxon>Eukaryota</taxon>
        <taxon>Fungi</taxon>
        <taxon>Dikarya</taxon>
        <taxon>Ascomycota</taxon>
        <taxon>Saccharomycotina</taxon>
        <taxon>Saccharomycetes</taxon>
        <taxon>Saccharomycetales</taxon>
        <taxon>Saccharomycetaceae</taxon>
        <taxon>Nakaseomyces</taxon>
    </lineage>
</organism>
<evidence type="ECO:0000256" key="4">
    <source>
        <dbReference type="ARBA" id="ARBA00022692"/>
    </source>
</evidence>
<feature type="transmembrane region" description="Helical" evidence="9">
    <location>
        <begin position="837"/>
        <end position="856"/>
    </location>
</feature>
<name>A0ABR4NVS7_9SACH</name>
<feature type="transmembrane region" description="Helical" evidence="9">
    <location>
        <begin position="520"/>
        <end position="543"/>
    </location>
</feature>
<evidence type="ECO:0000313" key="11">
    <source>
        <dbReference type="EMBL" id="KAL3232776.1"/>
    </source>
</evidence>